<evidence type="ECO:0000256" key="1">
    <source>
        <dbReference type="PIRNR" id="PIRNR006162"/>
    </source>
</evidence>
<keyword evidence="1" id="KW-0378">Hydrolase</keyword>
<dbReference type="GO" id="GO:0008962">
    <property type="term" value="F:phosphatidylglycerophosphatase activity"/>
    <property type="evidence" value="ECO:0007669"/>
    <property type="project" value="InterPro"/>
</dbReference>
<keyword evidence="1" id="KW-1208">Phospholipid metabolism</keyword>
<evidence type="ECO:0000256" key="2">
    <source>
        <dbReference type="SAM" id="Phobius"/>
    </source>
</evidence>
<feature type="transmembrane region" description="Helical" evidence="2">
    <location>
        <begin position="74"/>
        <end position="93"/>
    </location>
</feature>
<keyword evidence="1" id="KW-0997">Cell inner membrane</keyword>
<dbReference type="CDD" id="cd06971">
    <property type="entry name" value="PgpA"/>
    <property type="match status" value="1"/>
</dbReference>
<feature type="transmembrane region" description="Helical" evidence="2">
    <location>
        <begin position="139"/>
        <end position="164"/>
    </location>
</feature>
<feature type="transmembrane region" description="Helical" evidence="2">
    <location>
        <begin position="105"/>
        <end position="127"/>
    </location>
</feature>
<reference evidence="4" key="1">
    <citation type="journal article" date="2022" name="Microorganisms">
        <title>Assembly and Comparison of Ca. Neoehrlichia mikurensis Genomes.</title>
        <authorList>
            <person name="Azagi T."/>
            <person name="Dirks R.P."/>
            <person name="Yebra-Pimentel E.S."/>
            <person name="Schaap P.J."/>
            <person name="Koehorst J.J."/>
            <person name="Esser H.J."/>
            <person name="Sprong H."/>
        </authorList>
    </citation>
    <scope>NUCLEOTIDE SEQUENCE</scope>
    <source>
        <strain evidence="5">18-2804</strain>
        <strain evidence="4">18-2837</strain>
    </source>
</reference>
<comment type="function">
    <text evidence="1">Lipid phosphatase which dephosphorylates phosphatidylglycerophosphate (PGP) to phosphatidylglycerol (PG).</text>
</comment>
<dbReference type="Proteomes" id="UP001059822">
    <property type="component" value="Chromosome"/>
</dbReference>
<comment type="pathway">
    <text evidence="1">Phospholipid metabolism; phosphatidylglycerol biosynthesis; phosphatidylglycerol from CDP-diacylglycerol: step 2/2.</text>
</comment>
<dbReference type="EMBL" id="CP089286">
    <property type="protein sequence ID" value="UTO55958.1"/>
    <property type="molecule type" value="Genomic_DNA"/>
</dbReference>
<evidence type="ECO:0000313" key="5">
    <source>
        <dbReference type="EMBL" id="UTO56873.1"/>
    </source>
</evidence>
<comment type="cofactor">
    <cofactor evidence="1">
        <name>Mg(2+)</name>
        <dbReference type="ChEBI" id="CHEBI:18420"/>
    </cofactor>
</comment>
<feature type="transmembrane region" description="Helical" evidence="2">
    <location>
        <begin position="41"/>
        <end position="62"/>
    </location>
</feature>
<comment type="subcellular location">
    <subcellularLocation>
        <location evidence="1">Cell inner membrane</location>
        <topology evidence="1">Multi-pass membrane protein</topology>
    </subcellularLocation>
</comment>
<keyword evidence="1" id="KW-0595">Phospholipid degradation</keyword>
<keyword evidence="7" id="KW-1185">Reference proteome</keyword>
<proteinExistence type="predicted"/>
<dbReference type="Pfam" id="PF04608">
    <property type="entry name" value="PgpA"/>
    <property type="match status" value="1"/>
</dbReference>
<keyword evidence="1" id="KW-0443">Lipid metabolism</keyword>
<dbReference type="PIRSF" id="PIRSF006162">
    <property type="entry name" value="PgpA"/>
    <property type="match status" value="1"/>
</dbReference>
<feature type="domain" description="YutG/PgpA" evidence="3">
    <location>
        <begin position="8"/>
        <end position="158"/>
    </location>
</feature>
<gene>
    <name evidence="5" type="ORF">LUA81_03135</name>
    <name evidence="4" type="ORF">LUA82_03160</name>
</gene>
<dbReference type="EMBL" id="CP089285">
    <property type="protein sequence ID" value="UTO56873.1"/>
    <property type="molecule type" value="Genomic_DNA"/>
</dbReference>
<evidence type="ECO:0000313" key="4">
    <source>
        <dbReference type="EMBL" id="UTO55958.1"/>
    </source>
</evidence>
<dbReference type="Proteomes" id="UP001059985">
    <property type="component" value="Chromosome"/>
</dbReference>
<keyword evidence="1" id="KW-1003">Cell membrane</keyword>
<dbReference type="GO" id="GO:0006629">
    <property type="term" value="P:lipid metabolic process"/>
    <property type="evidence" value="ECO:0007669"/>
    <property type="project" value="InterPro"/>
</dbReference>
<dbReference type="PANTHER" id="PTHR36305:SF1">
    <property type="entry name" value="PHOSPHATIDYLGLYCEROPHOSPHATASE A"/>
    <property type="match status" value="1"/>
</dbReference>
<dbReference type="EC" id="3.1.3.27" evidence="1"/>
<keyword evidence="1 2" id="KW-0472">Membrane</keyword>
<name>A0A9Q9BWS9_9RICK</name>
<dbReference type="InterPro" id="IPR026037">
    <property type="entry name" value="PgpA"/>
</dbReference>
<keyword evidence="2" id="KW-1133">Transmembrane helix</keyword>
<keyword evidence="1" id="KW-0479">Metal-binding</keyword>
<keyword evidence="1" id="KW-0460">Magnesium</keyword>
<dbReference type="PANTHER" id="PTHR36305">
    <property type="entry name" value="PHOSPHATIDYLGLYCEROPHOSPHATASE A"/>
    <property type="match status" value="1"/>
</dbReference>
<evidence type="ECO:0000259" key="3">
    <source>
        <dbReference type="Pfam" id="PF04608"/>
    </source>
</evidence>
<feature type="transmembrane region" description="Helical" evidence="2">
    <location>
        <begin position="12"/>
        <end position="35"/>
    </location>
</feature>
<protein>
    <recommendedName>
        <fullName evidence="1">Phosphatidylglycerophosphatase A</fullName>
        <ecNumber evidence="1">3.1.3.27</ecNumber>
    </recommendedName>
    <alternativeName>
        <fullName evidence="1">Phosphatidylglycerolphosphate phosphatase A</fullName>
    </alternativeName>
</protein>
<keyword evidence="1" id="KW-0442">Lipid degradation</keyword>
<keyword evidence="1 2" id="KW-0812">Transmembrane</keyword>
<dbReference type="AlphaFoldDB" id="A0A9Q9BWS9"/>
<sequence length="169" mass="19215">MMPLYDNISTWFGCGRVTAMPGTIGSLASVVFMPIVMINSIYGIIISLVVLFLGFWSIPQYLAHNSKIDDPKEVVIDEVLGQLIAFTLIILFIENNNKSILQNKLNYISIFFISFILFRFFDIIKVWPINIVDKNIKGALGIMLDDIIAAIMSIVSYIICYKFYHQYLG</sequence>
<comment type="catalytic activity">
    <reaction evidence="1">
        <text>a 1,2-diacyl-sn-glycero-3-phospho-(1'-sn-glycero-3'-phosphate) + H2O = a 1,2-diacyl-sn-glycero-3-phospho-(1'-sn-glycerol) + phosphate</text>
        <dbReference type="Rhea" id="RHEA:33751"/>
        <dbReference type="ChEBI" id="CHEBI:15377"/>
        <dbReference type="ChEBI" id="CHEBI:43474"/>
        <dbReference type="ChEBI" id="CHEBI:60110"/>
        <dbReference type="ChEBI" id="CHEBI:64716"/>
        <dbReference type="EC" id="3.1.3.27"/>
    </reaction>
</comment>
<accession>A0A9Q9BWS9</accession>
<dbReference type="InterPro" id="IPR007686">
    <property type="entry name" value="YutG/PgpA"/>
</dbReference>
<organism evidence="4 6">
    <name type="scientific">Neoehrlichia mikurensis</name>
    <dbReference type="NCBI Taxonomy" id="89586"/>
    <lineage>
        <taxon>Bacteria</taxon>
        <taxon>Pseudomonadati</taxon>
        <taxon>Pseudomonadota</taxon>
        <taxon>Alphaproteobacteria</taxon>
        <taxon>Rickettsiales</taxon>
        <taxon>Anaplasmataceae</taxon>
        <taxon>Candidatus Neoehrlichia</taxon>
    </lineage>
</organism>
<evidence type="ECO:0000313" key="6">
    <source>
        <dbReference type="Proteomes" id="UP001059822"/>
    </source>
</evidence>
<evidence type="ECO:0000313" key="7">
    <source>
        <dbReference type="Proteomes" id="UP001059985"/>
    </source>
</evidence>